<evidence type="ECO:0000313" key="4">
    <source>
        <dbReference type="EMBL" id="ODM02386.1"/>
    </source>
</evidence>
<dbReference type="CDD" id="cd16148">
    <property type="entry name" value="sulfatase_like"/>
    <property type="match status" value="1"/>
</dbReference>
<dbReference type="EC" id="3.1.6.1" evidence="4"/>
<gene>
    <name evidence="4" type="ORF">BEI61_05548</name>
</gene>
<dbReference type="GO" id="GO:0004065">
    <property type="term" value="F:arylsulfatase activity"/>
    <property type="evidence" value="ECO:0007669"/>
    <property type="project" value="UniProtKB-EC"/>
</dbReference>
<accession>A0A1E3A2F1</accession>
<dbReference type="SUPFAM" id="SSF53649">
    <property type="entry name" value="Alkaline phosphatase-like"/>
    <property type="match status" value="1"/>
</dbReference>
<dbReference type="PANTHER" id="PTHR45953:SF1">
    <property type="entry name" value="IDURONATE 2-SULFATASE"/>
    <property type="match status" value="1"/>
</dbReference>
<dbReference type="InterPro" id="IPR017850">
    <property type="entry name" value="Alkaline_phosphatase_core_sf"/>
</dbReference>
<dbReference type="RefSeq" id="WP_069154925.1">
    <property type="nucleotide sequence ID" value="NZ_MCGH01000004.1"/>
</dbReference>
<name>A0A1E3A2F1_9FIRM</name>
<keyword evidence="2 4" id="KW-0378">Hydrolase</keyword>
<dbReference type="Gene3D" id="3.40.720.10">
    <property type="entry name" value="Alkaline Phosphatase, subunit A"/>
    <property type="match status" value="1"/>
</dbReference>
<protein>
    <submittedName>
        <fullName evidence="4">Arylsulfatase</fullName>
        <ecNumber evidence="4">3.1.6.1</ecNumber>
    </submittedName>
</protein>
<keyword evidence="1" id="KW-0479">Metal-binding</keyword>
<dbReference type="Pfam" id="PF00884">
    <property type="entry name" value="Sulfatase"/>
    <property type="match status" value="1"/>
</dbReference>
<dbReference type="GO" id="GO:0046872">
    <property type="term" value="F:metal ion binding"/>
    <property type="evidence" value="ECO:0007669"/>
    <property type="project" value="UniProtKB-KW"/>
</dbReference>
<dbReference type="EMBL" id="MCGH01000004">
    <property type="protein sequence ID" value="ODM02386.1"/>
    <property type="molecule type" value="Genomic_DNA"/>
</dbReference>
<dbReference type="InterPro" id="IPR000917">
    <property type="entry name" value="Sulfatase_N"/>
</dbReference>
<comment type="caution">
    <text evidence="4">The sequence shown here is derived from an EMBL/GenBank/DDBJ whole genome shotgun (WGS) entry which is preliminary data.</text>
</comment>
<evidence type="ECO:0000259" key="3">
    <source>
        <dbReference type="Pfam" id="PF00884"/>
    </source>
</evidence>
<dbReference type="PATRIC" id="fig|1432052.4.peg.6161"/>
<dbReference type="GO" id="GO:0005737">
    <property type="term" value="C:cytoplasm"/>
    <property type="evidence" value="ECO:0007669"/>
    <property type="project" value="TreeGrafter"/>
</dbReference>
<dbReference type="Proteomes" id="UP000094067">
    <property type="component" value="Unassembled WGS sequence"/>
</dbReference>
<reference evidence="4 5" key="1">
    <citation type="submission" date="2016-07" db="EMBL/GenBank/DDBJ databases">
        <title>Characterization of isolates of Eisenbergiella tayi derived from blood cultures, using whole genome sequencing.</title>
        <authorList>
            <person name="Burdz T."/>
            <person name="Wiebe D."/>
            <person name="Huynh C."/>
            <person name="Bernard K."/>
        </authorList>
    </citation>
    <scope>NUCLEOTIDE SEQUENCE [LARGE SCALE GENOMIC DNA]</scope>
    <source>
        <strain evidence="4 5">NML 110608</strain>
    </source>
</reference>
<feature type="domain" description="Sulfatase N-terminal" evidence="3">
    <location>
        <begin position="4"/>
        <end position="327"/>
    </location>
</feature>
<sequence>MKAIMIMYDSLNRHMLAPYGCEWTKTPNFERLAERCVTFDKCYVGSLPCMPARREIHTGRYNFLHRNWGPMEPYDDSMPEILKRNGVYSHLISDHYHYWEDGGCTYHNRYSSWENVRGQEGDPWKGCVGDKVLPPHIGQCGKQDMVNREYTDTEDRMAQSVTFRAGVEFLERNHGADNWFLQVETFDPHEPFYVQDEDLMGFETEYDGPLFDWPGYHRVTEEERPYVQHVRNKYAALLQMCDRNLGKILDKMDEYNLWEDTMLIVNTDHGFMLGEHDWWAKSNEINFYEEIVHTPLFIYDPRSRAAGRCECLVQTIDLAPTLLEFFGLPVPGDMLGHVLKDTIAEGKPVRETCLYGTCGAQISCTDGHYAYVLAPAIKTNEPLYNYTLMPTHMREMFPPKELQELELSEPFSFTKGCRLLKIKNVEKSEYTNDLGEHPYKTLLFDLEKDPKESEPISNPEVEEYFRKEMVRIMKENDAPKEQYERMGLEAE</sequence>
<evidence type="ECO:0000313" key="5">
    <source>
        <dbReference type="Proteomes" id="UP000094067"/>
    </source>
</evidence>
<dbReference type="AlphaFoldDB" id="A0A1E3A2F1"/>
<organism evidence="4 5">
    <name type="scientific">Eisenbergiella tayi</name>
    <dbReference type="NCBI Taxonomy" id="1432052"/>
    <lineage>
        <taxon>Bacteria</taxon>
        <taxon>Bacillati</taxon>
        <taxon>Bacillota</taxon>
        <taxon>Clostridia</taxon>
        <taxon>Lachnospirales</taxon>
        <taxon>Lachnospiraceae</taxon>
        <taxon>Eisenbergiella</taxon>
    </lineage>
</organism>
<proteinExistence type="predicted"/>
<evidence type="ECO:0000256" key="2">
    <source>
        <dbReference type="ARBA" id="ARBA00022801"/>
    </source>
</evidence>
<evidence type="ECO:0000256" key="1">
    <source>
        <dbReference type="ARBA" id="ARBA00022723"/>
    </source>
</evidence>
<dbReference type="PANTHER" id="PTHR45953">
    <property type="entry name" value="IDURONATE 2-SULFATASE"/>
    <property type="match status" value="1"/>
</dbReference>